<evidence type="ECO:0000313" key="2">
    <source>
        <dbReference type="EMBL" id="RZI33349.1"/>
    </source>
</evidence>
<organism evidence="2 3">
    <name type="scientific">Pseudomonas orientalis</name>
    <dbReference type="NCBI Taxonomy" id="76758"/>
    <lineage>
        <taxon>Bacteria</taxon>
        <taxon>Pseudomonadati</taxon>
        <taxon>Pseudomonadota</taxon>
        <taxon>Gammaproteobacteria</taxon>
        <taxon>Pseudomonadales</taxon>
        <taxon>Pseudomonadaceae</taxon>
        <taxon>Pseudomonas</taxon>
    </lineage>
</organism>
<reference evidence="2 3" key="1">
    <citation type="submission" date="2019-02" db="EMBL/GenBank/DDBJ databases">
        <title>Pseudomonas spp from wheat grain.</title>
        <authorList>
            <person name="Cho G.-S."/>
            <person name="Franz C.M.A.P."/>
        </authorList>
    </citation>
    <scope>NUCLEOTIDE SEQUENCE [LARGE SCALE GENOMIC DNA]</scope>
    <source>
        <strain evidence="2 3">133NRW</strain>
    </source>
</reference>
<feature type="domain" description="Polymerase nucleotidyl transferase" evidence="1">
    <location>
        <begin position="9"/>
        <end position="39"/>
    </location>
</feature>
<dbReference type="Proteomes" id="UP000293369">
    <property type="component" value="Unassembled WGS sequence"/>
</dbReference>
<proteinExistence type="predicted"/>
<dbReference type="GO" id="GO:0016779">
    <property type="term" value="F:nucleotidyltransferase activity"/>
    <property type="evidence" value="ECO:0007669"/>
    <property type="project" value="InterPro"/>
</dbReference>
<evidence type="ECO:0000313" key="3">
    <source>
        <dbReference type="Proteomes" id="UP000293369"/>
    </source>
</evidence>
<gene>
    <name evidence="2" type="ORF">EUX57_02830</name>
</gene>
<dbReference type="Pfam" id="PF01909">
    <property type="entry name" value="NTP_transf_2"/>
    <property type="match status" value="1"/>
</dbReference>
<comment type="caution">
    <text evidence="2">The sequence shown here is derived from an EMBL/GenBank/DDBJ whole genome shotgun (WGS) entry which is preliminary data.</text>
</comment>
<evidence type="ECO:0000259" key="1">
    <source>
        <dbReference type="Pfam" id="PF01909"/>
    </source>
</evidence>
<accession>A0A4Q7D9K3</accession>
<dbReference type="EMBL" id="SGFE01000003">
    <property type="protein sequence ID" value="RZI33349.1"/>
    <property type="molecule type" value="Genomic_DNA"/>
</dbReference>
<dbReference type="AlphaFoldDB" id="A0A4Q7D9K3"/>
<name>A0A4Q7D9K3_9PSED</name>
<dbReference type="RefSeq" id="WP_130137988.1">
    <property type="nucleotide sequence ID" value="NZ_SGFE01000003.1"/>
</dbReference>
<dbReference type="SUPFAM" id="SSF81301">
    <property type="entry name" value="Nucleotidyltransferase"/>
    <property type="match status" value="1"/>
</dbReference>
<dbReference type="InterPro" id="IPR043519">
    <property type="entry name" value="NT_sf"/>
</dbReference>
<dbReference type="InterPro" id="IPR002934">
    <property type="entry name" value="Polymerase_NTP_transf_dom"/>
</dbReference>
<protein>
    <recommendedName>
        <fullName evidence="1">Polymerase nucleotidyl transferase domain-containing protein</fullName>
    </recommendedName>
</protein>
<sequence>MSFVLIECGSSARGDFNPESDRDIVCIWKESKPDFESLKKSFGDIAFYSEKTISKMKNKGSLFIAHLGVDGKHLLGDRTLLSIFKDFEPNTKATQKNIMETESFIKSIEWFPYTDRGALWLLDVLYVALRNYIFCKNSLDEIYIFGYEKALKAFGLAQIDIELMLKLRDGKYAYRKGTTLKNLTATRDIAELACKKILKSQVRFREGGSTKWDTLNKSSYWTERLIERAILNNEHADSEFIDILKSHQYNKQLLKSKTLKIVESHKKNQNNNITPPI</sequence>